<keyword evidence="1" id="KW-0489">Methyltransferase</keyword>
<dbReference type="EMBL" id="CP016893">
    <property type="protein sequence ID" value="AST56761.1"/>
    <property type="molecule type" value="Genomic_DNA"/>
</dbReference>
<protein>
    <submittedName>
        <fullName evidence="1">Type I restriction-modification system methyltransferase subunit</fullName>
    </submittedName>
</protein>
<reference evidence="1 2" key="1">
    <citation type="submission" date="2016-08" db="EMBL/GenBank/DDBJ databases">
        <title>A novel genetic cassette of butanologenic Thermoanaerobacterium thermosaccharolyticum that directly convert cellulose to butanol.</title>
        <authorList>
            <person name="Li T."/>
            <person name="He J."/>
        </authorList>
    </citation>
    <scope>NUCLEOTIDE SEQUENCE [LARGE SCALE GENOMIC DNA]</scope>
    <source>
        <strain evidence="1 2">TG57</strain>
    </source>
</reference>
<dbReference type="GO" id="GO:0008168">
    <property type="term" value="F:methyltransferase activity"/>
    <property type="evidence" value="ECO:0007669"/>
    <property type="project" value="UniProtKB-KW"/>
</dbReference>
<accession>A0A223HWA9</accession>
<proteinExistence type="predicted"/>
<dbReference type="Proteomes" id="UP000214975">
    <property type="component" value="Chromosome"/>
</dbReference>
<dbReference type="GO" id="GO:0032259">
    <property type="term" value="P:methylation"/>
    <property type="evidence" value="ECO:0007669"/>
    <property type="project" value="UniProtKB-KW"/>
</dbReference>
<keyword evidence="1" id="KW-0808">Transferase</keyword>
<dbReference type="AlphaFoldDB" id="A0A223HWA9"/>
<sequence length="130" mass="14855">MCFWCSFDVIVLLYDMEELWPLIFTWEEDCCRRSIPFGNNPDLSLAGLICGQYPLACPGCHIIQIFILLTKVSPVIFPVPVKGCYDFLSKCRVFLHFISYTFYCEYRSIFHGVSPLALVCIHVNTISSPG</sequence>
<organism evidence="1 2">
    <name type="scientific">Thermoanaerobacterium thermosaccharolyticum</name>
    <name type="common">Clostridium thermosaccharolyticum</name>
    <dbReference type="NCBI Taxonomy" id="1517"/>
    <lineage>
        <taxon>Bacteria</taxon>
        <taxon>Bacillati</taxon>
        <taxon>Bacillota</taxon>
        <taxon>Clostridia</taxon>
        <taxon>Thermoanaerobacterales</taxon>
        <taxon>Thermoanaerobacteraceae</taxon>
        <taxon>Thermoanaerobacterium</taxon>
    </lineage>
</organism>
<evidence type="ECO:0000313" key="1">
    <source>
        <dbReference type="EMBL" id="AST56761.1"/>
    </source>
</evidence>
<evidence type="ECO:0000313" key="2">
    <source>
        <dbReference type="Proteomes" id="UP000214975"/>
    </source>
</evidence>
<gene>
    <name evidence="1" type="ORF">Thert_00581</name>
</gene>
<name>A0A223HWA9_THETR</name>